<evidence type="ECO:0000313" key="10">
    <source>
        <dbReference type="Proteomes" id="UP000199086"/>
    </source>
</evidence>
<dbReference type="GO" id="GO:0050897">
    <property type="term" value="F:cobalt ion binding"/>
    <property type="evidence" value="ECO:0007669"/>
    <property type="project" value="TreeGrafter"/>
</dbReference>
<keyword evidence="4" id="KW-1003">Cell membrane</keyword>
<evidence type="ECO:0000256" key="1">
    <source>
        <dbReference type="ARBA" id="ARBA00004651"/>
    </source>
</evidence>
<feature type="transmembrane region" description="Helical" evidence="8">
    <location>
        <begin position="257"/>
        <end position="280"/>
    </location>
</feature>
<organism evidence="9 10">
    <name type="scientific">Raineyella antarctica</name>
    <dbReference type="NCBI Taxonomy" id="1577474"/>
    <lineage>
        <taxon>Bacteria</taxon>
        <taxon>Bacillati</taxon>
        <taxon>Actinomycetota</taxon>
        <taxon>Actinomycetes</taxon>
        <taxon>Propionibacteriales</taxon>
        <taxon>Propionibacteriaceae</taxon>
        <taxon>Raineyella</taxon>
    </lineage>
</organism>
<comment type="similarity">
    <text evidence="2">Belongs to the CorA metal ion transporter (MIT) (TC 1.A.35) family.</text>
</comment>
<reference evidence="9 10" key="1">
    <citation type="submission" date="2016-06" db="EMBL/GenBank/DDBJ databases">
        <authorList>
            <person name="Olsen C.W."/>
            <person name="Carey S."/>
            <person name="Hinshaw L."/>
            <person name="Karasin A.I."/>
        </authorList>
    </citation>
    <scope>NUCLEOTIDE SEQUENCE [LARGE SCALE GENOMIC DNA]</scope>
    <source>
        <strain evidence="9 10">LZ-22</strain>
    </source>
</reference>
<keyword evidence="6 8" id="KW-1133">Transmembrane helix</keyword>
<dbReference type="PANTHER" id="PTHR46494:SF1">
    <property type="entry name" value="CORA FAMILY METAL ION TRANSPORTER (EUROFUNG)"/>
    <property type="match status" value="1"/>
</dbReference>
<proteinExistence type="inferred from homology"/>
<evidence type="ECO:0000256" key="6">
    <source>
        <dbReference type="ARBA" id="ARBA00022989"/>
    </source>
</evidence>
<evidence type="ECO:0000256" key="5">
    <source>
        <dbReference type="ARBA" id="ARBA00022692"/>
    </source>
</evidence>
<keyword evidence="10" id="KW-1185">Reference proteome</keyword>
<dbReference type="Proteomes" id="UP000199086">
    <property type="component" value="Unassembled WGS sequence"/>
</dbReference>
<gene>
    <name evidence="9" type="ORF">GA0111570_11166</name>
</gene>
<evidence type="ECO:0000256" key="3">
    <source>
        <dbReference type="ARBA" id="ARBA00022448"/>
    </source>
</evidence>
<dbReference type="EMBL" id="FMYF01000011">
    <property type="protein sequence ID" value="SDB95065.1"/>
    <property type="molecule type" value="Genomic_DNA"/>
</dbReference>
<feature type="transmembrane region" description="Helical" evidence="8">
    <location>
        <begin position="286"/>
        <end position="304"/>
    </location>
</feature>
<evidence type="ECO:0000256" key="7">
    <source>
        <dbReference type="ARBA" id="ARBA00023136"/>
    </source>
</evidence>
<dbReference type="InterPro" id="IPR045863">
    <property type="entry name" value="CorA_TM1_TM2"/>
</dbReference>
<dbReference type="SUPFAM" id="SSF144083">
    <property type="entry name" value="Magnesium transport protein CorA, transmembrane region"/>
    <property type="match status" value="1"/>
</dbReference>
<dbReference type="GO" id="GO:0005886">
    <property type="term" value="C:plasma membrane"/>
    <property type="evidence" value="ECO:0007669"/>
    <property type="project" value="UniProtKB-SubCell"/>
</dbReference>
<accession>A0A1G6HMF2</accession>
<evidence type="ECO:0000256" key="8">
    <source>
        <dbReference type="SAM" id="Phobius"/>
    </source>
</evidence>
<dbReference type="PANTHER" id="PTHR46494">
    <property type="entry name" value="CORA FAMILY METAL ION TRANSPORTER (EUROFUNG)"/>
    <property type="match status" value="1"/>
</dbReference>
<comment type="subcellular location">
    <subcellularLocation>
        <location evidence="1">Cell membrane</location>
        <topology evidence="1">Multi-pass membrane protein</topology>
    </subcellularLocation>
</comment>
<dbReference type="GO" id="GO:0015095">
    <property type="term" value="F:magnesium ion transmembrane transporter activity"/>
    <property type="evidence" value="ECO:0007669"/>
    <property type="project" value="TreeGrafter"/>
</dbReference>
<dbReference type="InterPro" id="IPR002523">
    <property type="entry name" value="MgTranspt_CorA/ZnTranspt_ZntB"/>
</dbReference>
<dbReference type="Pfam" id="PF01544">
    <property type="entry name" value="CorA"/>
    <property type="match status" value="1"/>
</dbReference>
<name>A0A1G6HMF2_9ACTN</name>
<dbReference type="SUPFAM" id="SSF143865">
    <property type="entry name" value="CorA soluble domain-like"/>
    <property type="match status" value="1"/>
</dbReference>
<sequence>MEAVAALREDSSGWLWLDFPEPDAATGAWLRDVFRLPLTAIQDVLQRNHVSRLYAFGDSLLFLVLHRPEPGEQGHVHYLELDQFIAPDFLITTHGPHSEQVPVGQMLVETDVVAERLLAGKVGVTGPAQIAHTIVSRLCQEEERFVNSVAHDVGLLEQKVMAQTQIRAGDGFLDELFRVRHSLLTVHTMAAQGAEVFGRATRLYEQASWLQPTLRDLQDQYERVGRISDSQLQFLAGVTEYYRASTDQKMAVAGEKLAVIAAVTLPVSAVSGVMGMQTIQINAVDWPWTIVMLAVMTVMSLWLLRWTKRQGWW</sequence>
<dbReference type="STRING" id="1577474.GA0111570_11166"/>
<dbReference type="Gene3D" id="3.30.460.20">
    <property type="entry name" value="CorA soluble domain-like"/>
    <property type="match status" value="1"/>
</dbReference>
<keyword evidence="5 8" id="KW-0812">Transmembrane</keyword>
<dbReference type="GO" id="GO:0015087">
    <property type="term" value="F:cobalt ion transmembrane transporter activity"/>
    <property type="evidence" value="ECO:0007669"/>
    <property type="project" value="TreeGrafter"/>
</dbReference>
<keyword evidence="3" id="KW-0813">Transport</keyword>
<dbReference type="InterPro" id="IPR045861">
    <property type="entry name" value="CorA_cytoplasmic_dom"/>
</dbReference>
<keyword evidence="7 8" id="KW-0472">Membrane</keyword>
<evidence type="ECO:0000256" key="2">
    <source>
        <dbReference type="ARBA" id="ARBA00009765"/>
    </source>
</evidence>
<protein>
    <submittedName>
        <fullName evidence="9">Mg2+ and Co2+ transporter CorA</fullName>
    </submittedName>
</protein>
<dbReference type="Gene3D" id="1.20.58.340">
    <property type="entry name" value="Magnesium transport protein CorA, transmembrane region"/>
    <property type="match status" value="2"/>
</dbReference>
<dbReference type="GO" id="GO:0000287">
    <property type="term" value="F:magnesium ion binding"/>
    <property type="evidence" value="ECO:0007669"/>
    <property type="project" value="TreeGrafter"/>
</dbReference>
<dbReference type="AlphaFoldDB" id="A0A1G6HMF2"/>
<evidence type="ECO:0000313" key="9">
    <source>
        <dbReference type="EMBL" id="SDB95065.1"/>
    </source>
</evidence>
<evidence type="ECO:0000256" key="4">
    <source>
        <dbReference type="ARBA" id="ARBA00022475"/>
    </source>
</evidence>